<dbReference type="GO" id="GO:0016705">
    <property type="term" value="F:oxidoreductase activity, acting on paired donors, with incorporation or reduction of molecular oxygen"/>
    <property type="evidence" value="ECO:0007669"/>
    <property type="project" value="InterPro"/>
</dbReference>
<evidence type="ECO:0000313" key="5">
    <source>
        <dbReference type="Proteomes" id="UP001224412"/>
    </source>
</evidence>
<dbReference type="EMBL" id="JASNVH010000004">
    <property type="protein sequence ID" value="MDK4306596.1"/>
    <property type="molecule type" value="Genomic_DNA"/>
</dbReference>
<evidence type="ECO:0000313" key="4">
    <source>
        <dbReference type="EMBL" id="MDK4306596.1"/>
    </source>
</evidence>
<comment type="similarity">
    <text evidence="1">To bacterial alkanal monooxygenase alpha and beta chains.</text>
</comment>
<dbReference type="PANTHER" id="PTHR30137:SF6">
    <property type="entry name" value="LUCIFERASE-LIKE MONOOXYGENASE"/>
    <property type="match status" value="1"/>
</dbReference>
<dbReference type="PANTHER" id="PTHR30137">
    <property type="entry name" value="LUCIFERASE-LIKE MONOOXYGENASE"/>
    <property type="match status" value="1"/>
</dbReference>
<accession>A0AAP4F4S5</accession>
<evidence type="ECO:0000259" key="3">
    <source>
        <dbReference type="Pfam" id="PF00296"/>
    </source>
</evidence>
<evidence type="ECO:0000256" key="2">
    <source>
        <dbReference type="SAM" id="MobiDB-lite"/>
    </source>
</evidence>
<gene>
    <name evidence="4" type="ORF">QPX42_03390</name>
</gene>
<dbReference type="Proteomes" id="UP001224412">
    <property type="component" value="Unassembled WGS sequence"/>
</dbReference>
<sequence length="350" mass="38127">MSKPESASAAANPTTTPGESARNIPLSLIDFCTMYPGESTAATMRRSVDFARSAEKLGFSRIWYAEHHNMPQIASSVPSLIMAHVGAHTETIRLGAGGVMLPNHAPYSIAEQYGTLAEMYPGRIDLGLGRAPGTDMHTLGRALRRDPRAAENFPDDVRQLQGYLGAPEDSPVPGVVAIPGRNTHVPLYILGSSLFGASLAAKYGLPYAFASHFAPQHLENATRYYRENFQPSEYLAEPYVIAAVNVVADETTERAQAQFEEVARKRVRMFAARGAKITDTQLDDLVNSPQGQQIISMLHYTAVGTEDEVRAYLQEFAATASADELMVSLQGPSYEHTAASMQHLANTWKL</sequence>
<feature type="domain" description="Luciferase-like" evidence="3">
    <location>
        <begin position="39"/>
        <end position="319"/>
    </location>
</feature>
<name>A0AAP4F4S5_9CORY</name>
<feature type="compositionally biased region" description="Low complexity" evidence="2">
    <location>
        <begin position="1"/>
        <end position="11"/>
    </location>
</feature>
<protein>
    <submittedName>
        <fullName evidence="4">LLM class flavin-dependent oxidoreductase</fullName>
        <ecNumber evidence="4">1.-.-.-</ecNumber>
    </submittedName>
</protein>
<organism evidence="4 5">
    <name type="scientific">Corynebacterium pseudodiphtheriticum</name>
    <dbReference type="NCBI Taxonomy" id="37637"/>
    <lineage>
        <taxon>Bacteria</taxon>
        <taxon>Bacillati</taxon>
        <taxon>Actinomycetota</taxon>
        <taxon>Actinomycetes</taxon>
        <taxon>Mycobacteriales</taxon>
        <taxon>Corynebacteriaceae</taxon>
        <taxon>Corynebacterium</taxon>
    </lineage>
</organism>
<dbReference type="InterPro" id="IPR050766">
    <property type="entry name" value="Bact_Lucif_Oxidored"/>
</dbReference>
<reference evidence="4" key="1">
    <citation type="submission" date="2023-05" db="EMBL/GenBank/DDBJ databases">
        <title>Metabolic capabilities are highly conserved among human nasal-associated Corynebacterium species in pangenomic analyses.</title>
        <authorList>
            <person name="Tran T.H."/>
            <person name="Roberts A.Q."/>
            <person name="Escapa I.F."/>
            <person name="Gao W."/>
            <person name="Conlan S."/>
            <person name="Kong H."/>
            <person name="Segre J.A."/>
            <person name="Kelly M.S."/>
            <person name="Lemon K.P."/>
        </authorList>
    </citation>
    <scope>NUCLEOTIDE SEQUENCE</scope>
    <source>
        <strain evidence="4">KPL2773</strain>
    </source>
</reference>
<dbReference type="Gene3D" id="3.20.20.30">
    <property type="entry name" value="Luciferase-like domain"/>
    <property type="match status" value="1"/>
</dbReference>
<dbReference type="NCBIfam" id="TIGR03558">
    <property type="entry name" value="oxido_grp_1"/>
    <property type="match status" value="1"/>
</dbReference>
<dbReference type="AlphaFoldDB" id="A0AAP4F4S5"/>
<proteinExistence type="predicted"/>
<dbReference type="SUPFAM" id="SSF51679">
    <property type="entry name" value="Bacterial luciferase-like"/>
    <property type="match status" value="1"/>
</dbReference>
<feature type="region of interest" description="Disordered" evidence="2">
    <location>
        <begin position="1"/>
        <end position="22"/>
    </location>
</feature>
<dbReference type="GO" id="GO:0005829">
    <property type="term" value="C:cytosol"/>
    <property type="evidence" value="ECO:0007669"/>
    <property type="project" value="TreeGrafter"/>
</dbReference>
<dbReference type="Pfam" id="PF00296">
    <property type="entry name" value="Bac_luciferase"/>
    <property type="match status" value="1"/>
</dbReference>
<evidence type="ECO:0000256" key="1">
    <source>
        <dbReference type="ARBA" id="ARBA00007789"/>
    </source>
</evidence>
<comment type="caution">
    <text evidence="4">The sequence shown here is derived from an EMBL/GenBank/DDBJ whole genome shotgun (WGS) entry which is preliminary data.</text>
</comment>
<dbReference type="RefSeq" id="WP_284589011.1">
    <property type="nucleotide sequence ID" value="NZ_JASNUC010000008.1"/>
</dbReference>
<dbReference type="EC" id="1.-.-.-" evidence="4"/>
<keyword evidence="4" id="KW-0560">Oxidoreductase</keyword>
<dbReference type="InterPro" id="IPR036661">
    <property type="entry name" value="Luciferase-like_sf"/>
</dbReference>
<dbReference type="InterPro" id="IPR011251">
    <property type="entry name" value="Luciferase-like_dom"/>
</dbReference>
<dbReference type="InterPro" id="IPR019949">
    <property type="entry name" value="CmoO-like"/>
</dbReference>